<evidence type="ECO:0000313" key="3">
    <source>
        <dbReference type="Proteomes" id="UP000094527"/>
    </source>
</evidence>
<proteinExistence type="predicted"/>
<evidence type="ECO:0000313" key="2">
    <source>
        <dbReference type="EMBL" id="ODM97322.1"/>
    </source>
</evidence>
<comment type="caution">
    <text evidence="2">The sequence shown here is derived from an EMBL/GenBank/DDBJ whole genome shotgun (WGS) entry which is preliminary data.</text>
</comment>
<dbReference type="EMBL" id="LJIJ01000455">
    <property type="protein sequence ID" value="ODM97322.1"/>
    <property type="molecule type" value="Genomic_DNA"/>
</dbReference>
<keyword evidence="3" id="KW-1185">Reference proteome</keyword>
<gene>
    <name evidence="2" type="ORF">Ocin01_09358</name>
</gene>
<name>A0A1D2MWI7_ORCCI</name>
<dbReference type="AlphaFoldDB" id="A0A1D2MWI7"/>
<sequence>LAVPGLHSLIHQINHEPRLTMDPRSGQPPMAPGVSMGFRQTAPNTSRAQLPQLEGPGPGMGQNQRGRTVEAPPKIVNIDGPSFNVFFMNPGTYQLNYSGRRFPTFTVMEPGAPR</sequence>
<protein>
    <submittedName>
        <fullName evidence="2">Uncharacterized protein</fullName>
    </submittedName>
</protein>
<organism evidence="2 3">
    <name type="scientific">Orchesella cincta</name>
    <name type="common">Springtail</name>
    <name type="synonym">Podura cincta</name>
    <dbReference type="NCBI Taxonomy" id="48709"/>
    <lineage>
        <taxon>Eukaryota</taxon>
        <taxon>Metazoa</taxon>
        <taxon>Ecdysozoa</taxon>
        <taxon>Arthropoda</taxon>
        <taxon>Hexapoda</taxon>
        <taxon>Collembola</taxon>
        <taxon>Entomobryomorpha</taxon>
        <taxon>Entomobryoidea</taxon>
        <taxon>Orchesellidae</taxon>
        <taxon>Orchesellinae</taxon>
        <taxon>Orchesella</taxon>
    </lineage>
</organism>
<feature type="non-terminal residue" evidence="2">
    <location>
        <position position="1"/>
    </location>
</feature>
<feature type="region of interest" description="Disordered" evidence="1">
    <location>
        <begin position="15"/>
        <end position="67"/>
    </location>
</feature>
<accession>A0A1D2MWI7</accession>
<dbReference type="Proteomes" id="UP000094527">
    <property type="component" value="Unassembled WGS sequence"/>
</dbReference>
<reference evidence="2 3" key="1">
    <citation type="journal article" date="2016" name="Genome Biol. Evol.">
        <title>Gene Family Evolution Reflects Adaptation to Soil Environmental Stressors in the Genome of the Collembolan Orchesella cincta.</title>
        <authorList>
            <person name="Faddeeva-Vakhrusheva A."/>
            <person name="Derks M.F."/>
            <person name="Anvar S.Y."/>
            <person name="Agamennone V."/>
            <person name="Suring W."/>
            <person name="Smit S."/>
            <person name="van Straalen N.M."/>
            <person name="Roelofs D."/>
        </authorList>
    </citation>
    <scope>NUCLEOTIDE SEQUENCE [LARGE SCALE GENOMIC DNA]</scope>
    <source>
        <tissue evidence="2">Mixed pool</tissue>
    </source>
</reference>
<evidence type="ECO:0000256" key="1">
    <source>
        <dbReference type="SAM" id="MobiDB-lite"/>
    </source>
</evidence>